<dbReference type="PANTHER" id="PTHR21415">
    <property type="entry name" value="U7 SNRNA-ASSOCIATED SM-LIKE PROTEIN LSM11"/>
    <property type="match status" value="1"/>
</dbReference>
<dbReference type="GO" id="GO:0005683">
    <property type="term" value="C:U7 snRNP"/>
    <property type="evidence" value="ECO:0007669"/>
    <property type="project" value="TreeGrafter"/>
</dbReference>
<comment type="caution">
    <text evidence="2">The sequence shown here is derived from an EMBL/GenBank/DDBJ whole genome shotgun (WGS) entry which is preliminary data.</text>
</comment>
<proteinExistence type="predicted"/>
<name>A0AAN8IWP1_TRICO</name>
<dbReference type="Gene3D" id="2.30.30.100">
    <property type="match status" value="1"/>
</dbReference>
<dbReference type="SUPFAM" id="SSF50182">
    <property type="entry name" value="Sm-like ribonucleoproteins"/>
    <property type="match status" value="1"/>
</dbReference>
<feature type="domain" description="Sm" evidence="1">
    <location>
        <begin position="109"/>
        <end position="214"/>
    </location>
</feature>
<keyword evidence="3" id="KW-1185">Reference proteome</keyword>
<accession>A0AAN8IWP1</accession>
<dbReference type="GO" id="GO:0006398">
    <property type="term" value="P:mRNA 3'-end processing by stem-loop binding and cleavage"/>
    <property type="evidence" value="ECO:0007669"/>
    <property type="project" value="TreeGrafter"/>
</dbReference>
<dbReference type="InterPro" id="IPR039267">
    <property type="entry name" value="Lsm11"/>
</dbReference>
<dbReference type="Proteomes" id="UP001331761">
    <property type="component" value="Unassembled WGS sequence"/>
</dbReference>
<dbReference type="EMBL" id="WIXE01003094">
    <property type="protein sequence ID" value="KAK5984242.1"/>
    <property type="molecule type" value="Genomic_DNA"/>
</dbReference>
<evidence type="ECO:0000313" key="3">
    <source>
        <dbReference type="Proteomes" id="UP001331761"/>
    </source>
</evidence>
<evidence type="ECO:0000313" key="2">
    <source>
        <dbReference type="EMBL" id="KAK5984242.1"/>
    </source>
</evidence>
<organism evidence="2 3">
    <name type="scientific">Trichostrongylus colubriformis</name>
    <name type="common">Black scour worm</name>
    <dbReference type="NCBI Taxonomy" id="6319"/>
    <lineage>
        <taxon>Eukaryota</taxon>
        <taxon>Metazoa</taxon>
        <taxon>Ecdysozoa</taxon>
        <taxon>Nematoda</taxon>
        <taxon>Chromadorea</taxon>
        <taxon>Rhabditida</taxon>
        <taxon>Rhabditina</taxon>
        <taxon>Rhabditomorpha</taxon>
        <taxon>Strongyloidea</taxon>
        <taxon>Trichostrongylidae</taxon>
        <taxon>Trichostrongylus</taxon>
    </lineage>
</organism>
<dbReference type="Pfam" id="PF01423">
    <property type="entry name" value="LSM"/>
    <property type="match status" value="1"/>
</dbReference>
<sequence length="216" mass="24778">MSDPFSVNFNATLELERFPDGSVDNDFHGSLDDFEKALVAEEPEVVQLICDLDKPPATKSKKQQKRERIGRLEDMTIGGRKLFEPRAQPSVRQDVLNAMHNQWSTGPSSLLHRAMKHSHRVEVDRVDRIARGYVVAFDRHMNVVMRDVDEVALPGRKEERLFGRRKIHEGHLPPGMQWQPGGDWSRPLGECRTVPQRHLPVSMIKGDTIVMFRLLQ</sequence>
<dbReference type="AlphaFoldDB" id="A0AAN8IWP1"/>
<dbReference type="InterPro" id="IPR001163">
    <property type="entry name" value="Sm_dom_euk/arc"/>
</dbReference>
<reference evidence="2 3" key="1">
    <citation type="submission" date="2019-10" db="EMBL/GenBank/DDBJ databases">
        <title>Assembly and Annotation for the nematode Trichostrongylus colubriformis.</title>
        <authorList>
            <person name="Martin J."/>
        </authorList>
    </citation>
    <scope>NUCLEOTIDE SEQUENCE [LARGE SCALE GENOMIC DNA]</scope>
    <source>
        <strain evidence="2">G859</strain>
        <tissue evidence="2">Whole worm</tissue>
    </source>
</reference>
<protein>
    <submittedName>
        <fullName evidence="2">Sm domain-containing protein</fullName>
    </submittedName>
</protein>
<gene>
    <name evidence="2" type="ORF">GCK32_008713</name>
</gene>
<dbReference type="SMART" id="SM00651">
    <property type="entry name" value="Sm"/>
    <property type="match status" value="1"/>
</dbReference>
<dbReference type="InterPro" id="IPR010920">
    <property type="entry name" value="LSM_dom_sf"/>
</dbReference>
<dbReference type="PANTHER" id="PTHR21415:SF1">
    <property type="entry name" value="U7 SNRNA-ASSOCIATED SM-LIKE PROTEIN LSM11"/>
    <property type="match status" value="1"/>
</dbReference>
<evidence type="ECO:0000259" key="1">
    <source>
        <dbReference type="SMART" id="SM00651"/>
    </source>
</evidence>
<dbReference type="GO" id="GO:0071209">
    <property type="term" value="F:U7 snRNA binding"/>
    <property type="evidence" value="ECO:0007669"/>
    <property type="project" value="InterPro"/>
</dbReference>